<accession>A0A0R2FF29</accession>
<name>A0A0R2FF29_9LACO</name>
<gene>
    <name evidence="1" type="ORF">FD14_GL000584</name>
</gene>
<keyword evidence="2" id="KW-1185">Reference proteome</keyword>
<protein>
    <submittedName>
        <fullName evidence="1">Uncharacterized protein</fullName>
    </submittedName>
</protein>
<organism evidence="1 2">
    <name type="scientific">Secundilactobacillus similis DSM 23365 = JCM 2765</name>
    <dbReference type="NCBI Taxonomy" id="1423804"/>
    <lineage>
        <taxon>Bacteria</taxon>
        <taxon>Bacillati</taxon>
        <taxon>Bacillota</taxon>
        <taxon>Bacilli</taxon>
        <taxon>Lactobacillales</taxon>
        <taxon>Lactobacillaceae</taxon>
        <taxon>Secundilactobacillus</taxon>
    </lineage>
</organism>
<dbReference type="EMBL" id="AYZM01000087">
    <property type="protein sequence ID" value="KRN23831.1"/>
    <property type="molecule type" value="Genomic_DNA"/>
</dbReference>
<reference evidence="1 2" key="1">
    <citation type="journal article" date="2015" name="Genome Announc.">
        <title>Expanding the biotechnology potential of lactobacilli through comparative genomics of 213 strains and associated genera.</title>
        <authorList>
            <person name="Sun Z."/>
            <person name="Harris H.M."/>
            <person name="McCann A."/>
            <person name="Guo C."/>
            <person name="Argimon S."/>
            <person name="Zhang W."/>
            <person name="Yang X."/>
            <person name="Jeffery I.B."/>
            <person name="Cooney J.C."/>
            <person name="Kagawa T.F."/>
            <person name="Liu W."/>
            <person name="Song Y."/>
            <person name="Salvetti E."/>
            <person name="Wrobel A."/>
            <person name="Rasinkangas P."/>
            <person name="Parkhill J."/>
            <person name="Rea M.C."/>
            <person name="O'Sullivan O."/>
            <person name="Ritari J."/>
            <person name="Douillard F.P."/>
            <person name="Paul Ross R."/>
            <person name="Yang R."/>
            <person name="Briner A.E."/>
            <person name="Felis G.E."/>
            <person name="de Vos W.M."/>
            <person name="Barrangou R."/>
            <person name="Klaenhammer T.R."/>
            <person name="Caufield P.W."/>
            <person name="Cui Y."/>
            <person name="Zhang H."/>
            <person name="O'Toole P.W."/>
        </authorList>
    </citation>
    <scope>NUCLEOTIDE SEQUENCE [LARGE SCALE GENOMIC DNA]</scope>
    <source>
        <strain evidence="1 2">DSM 23365</strain>
    </source>
</reference>
<comment type="caution">
    <text evidence="1">The sequence shown here is derived from an EMBL/GenBank/DDBJ whole genome shotgun (WGS) entry which is preliminary data.</text>
</comment>
<dbReference type="PATRIC" id="fig|1423804.4.peg.629"/>
<dbReference type="RefSeq" id="WP_054735965.1">
    <property type="nucleotide sequence ID" value="NZ_AYZM01000087.1"/>
</dbReference>
<evidence type="ECO:0000313" key="1">
    <source>
        <dbReference type="EMBL" id="KRN23831.1"/>
    </source>
</evidence>
<dbReference type="AlphaFoldDB" id="A0A0R2FF29"/>
<dbReference type="Proteomes" id="UP000051442">
    <property type="component" value="Unassembled WGS sequence"/>
</dbReference>
<evidence type="ECO:0000313" key="2">
    <source>
        <dbReference type="Proteomes" id="UP000051442"/>
    </source>
</evidence>
<proteinExistence type="predicted"/>
<sequence>MATQQTVRVEGTDYVIVTAPTEHINQFTVMGVADTVDVVRGIGYKVDGDPDKLYEIVWMIDGDPEHDDFEQWVKNWDEADAVFPLDD</sequence>
<dbReference type="OrthoDB" id="2298132at2"/>